<dbReference type="Proteomes" id="UP000026915">
    <property type="component" value="Chromosome 3"/>
</dbReference>
<evidence type="ECO:0000313" key="1">
    <source>
        <dbReference type="EMBL" id="EOY21466.1"/>
    </source>
</evidence>
<evidence type="ECO:0000313" key="2">
    <source>
        <dbReference type="Proteomes" id="UP000026915"/>
    </source>
</evidence>
<keyword evidence="2" id="KW-1185">Reference proteome</keyword>
<dbReference type="Gramene" id="EOY21466">
    <property type="protein sequence ID" value="EOY21466"/>
    <property type="gene ID" value="TCM_013031"/>
</dbReference>
<sequence length="119" mass="13423">MQSTNVVSFSILYCVKVASPPIKARELHPRTNSLSISRIDTLDIEVKKAIFNIEKDSEVGLDGFSSLFYQHYWAIVAKDLLEAVKEFFNGATFLKGVTSMTFREDLAYWTLTSNGDFST</sequence>
<proteinExistence type="predicted"/>
<dbReference type="AlphaFoldDB" id="A0A061FW35"/>
<gene>
    <name evidence="1" type="ORF">TCM_013031</name>
</gene>
<dbReference type="InParanoid" id="A0A061FW35"/>
<protein>
    <submittedName>
        <fullName evidence="1">Uncharacterized protein</fullName>
    </submittedName>
</protein>
<organism evidence="1 2">
    <name type="scientific">Theobroma cacao</name>
    <name type="common">Cacao</name>
    <name type="synonym">Cocoa</name>
    <dbReference type="NCBI Taxonomy" id="3641"/>
    <lineage>
        <taxon>Eukaryota</taxon>
        <taxon>Viridiplantae</taxon>
        <taxon>Streptophyta</taxon>
        <taxon>Embryophyta</taxon>
        <taxon>Tracheophyta</taxon>
        <taxon>Spermatophyta</taxon>
        <taxon>Magnoliopsida</taxon>
        <taxon>eudicotyledons</taxon>
        <taxon>Gunneridae</taxon>
        <taxon>Pentapetalae</taxon>
        <taxon>rosids</taxon>
        <taxon>malvids</taxon>
        <taxon>Malvales</taxon>
        <taxon>Malvaceae</taxon>
        <taxon>Byttnerioideae</taxon>
        <taxon>Theobroma</taxon>
    </lineage>
</organism>
<dbReference type="HOGENOM" id="CLU_2065741_0_0_1"/>
<accession>A0A061FW35</accession>
<dbReference type="EMBL" id="CM001881">
    <property type="protein sequence ID" value="EOY21466.1"/>
    <property type="molecule type" value="Genomic_DNA"/>
</dbReference>
<name>A0A061FW35_THECC</name>
<reference evidence="1 2" key="1">
    <citation type="journal article" date="2013" name="Genome Biol.">
        <title>The genome sequence of the most widely cultivated cacao type and its use to identify candidate genes regulating pod color.</title>
        <authorList>
            <person name="Motamayor J.C."/>
            <person name="Mockaitis K."/>
            <person name="Schmutz J."/>
            <person name="Haiminen N."/>
            <person name="Iii D.L."/>
            <person name="Cornejo O."/>
            <person name="Findley S.D."/>
            <person name="Zheng P."/>
            <person name="Utro F."/>
            <person name="Royaert S."/>
            <person name="Saski C."/>
            <person name="Jenkins J."/>
            <person name="Podicheti R."/>
            <person name="Zhao M."/>
            <person name="Scheffler B.E."/>
            <person name="Stack J.C."/>
            <person name="Feltus F.A."/>
            <person name="Mustiga G.M."/>
            <person name="Amores F."/>
            <person name="Phillips W."/>
            <person name="Marelli J.P."/>
            <person name="May G.D."/>
            <person name="Shapiro H."/>
            <person name="Ma J."/>
            <person name="Bustamante C.D."/>
            <person name="Schnell R.J."/>
            <person name="Main D."/>
            <person name="Gilbert D."/>
            <person name="Parida L."/>
            <person name="Kuhn D.N."/>
        </authorList>
    </citation>
    <scope>NUCLEOTIDE SEQUENCE [LARGE SCALE GENOMIC DNA]</scope>
    <source>
        <strain evidence="2">cv. Matina 1-6</strain>
    </source>
</reference>